<comment type="caution">
    <text evidence="2">The sequence shown here is derived from an EMBL/GenBank/DDBJ whole genome shotgun (WGS) entry which is preliminary data.</text>
</comment>
<gene>
    <name evidence="2" type="ORF">RchiOBHm_Chr5g0003461</name>
</gene>
<dbReference type="Proteomes" id="UP000238479">
    <property type="component" value="Chromosome 5"/>
</dbReference>
<feature type="region of interest" description="Disordered" evidence="1">
    <location>
        <begin position="207"/>
        <end position="234"/>
    </location>
</feature>
<reference evidence="2 3" key="1">
    <citation type="journal article" date="2018" name="Nat. Genet.">
        <title>The Rosa genome provides new insights in the design of modern roses.</title>
        <authorList>
            <person name="Bendahmane M."/>
        </authorList>
    </citation>
    <scope>NUCLEOTIDE SEQUENCE [LARGE SCALE GENOMIC DNA]</scope>
    <source>
        <strain evidence="3">cv. Old Blush</strain>
    </source>
</reference>
<accession>A0A2P6Q2R2</accession>
<sequence length="234" mass="27100">MPRPTKKDARFGKEKAQALNRTNQVTPRFHVGSLSLSLCAYKKDPKAIDLKERKSHRSGSRNPQFQLSLIIMALLLRNISDLDLDDPRRWEPPEDEWLRRYWDMGRVSVSSLELFSLHEKRCNNAQEPNPRDCTPWAEQQKQSRRRRRLIHECINKKLPFSKRYGYHPCTVRVHTNVSHAKPSTQSAVTSCNCCGITHWRRHCPNRDQRAPVLGSETKSKSAAGSDRSSCEIKE</sequence>
<organism evidence="2 3">
    <name type="scientific">Rosa chinensis</name>
    <name type="common">China rose</name>
    <dbReference type="NCBI Taxonomy" id="74649"/>
    <lineage>
        <taxon>Eukaryota</taxon>
        <taxon>Viridiplantae</taxon>
        <taxon>Streptophyta</taxon>
        <taxon>Embryophyta</taxon>
        <taxon>Tracheophyta</taxon>
        <taxon>Spermatophyta</taxon>
        <taxon>Magnoliopsida</taxon>
        <taxon>eudicotyledons</taxon>
        <taxon>Gunneridae</taxon>
        <taxon>Pentapetalae</taxon>
        <taxon>rosids</taxon>
        <taxon>fabids</taxon>
        <taxon>Rosales</taxon>
        <taxon>Rosaceae</taxon>
        <taxon>Rosoideae</taxon>
        <taxon>Rosoideae incertae sedis</taxon>
        <taxon>Rosa</taxon>
    </lineage>
</organism>
<keyword evidence="3" id="KW-1185">Reference proteome</keyword>
<dbReference type="EMBL" id="PDCK01000043">
    <property type="protein sequence ID" value="PRQ28477.1"/>
    <property type="molecule type" value="Genomic_DNA"/>
</dbReference>
<evidence type="ECO:0000313" key="3">
    <source>
        <dbReference type="Proteomes" id="UP000238479"/>
    </source>
</evidence>
<name>A0A2P6Q2R2_ROSCH</name>
<proteinExistence type="predicted"/>
<dbReference type="Gramene" id="PRQ28477">
    <property type="protein sequence ID" value="PRQ28477"/>
    <property type="gene ID" value="RchiOBHm_Chr5g0003461"/>
</dbReference>
<protein>
    <submittedName>
        <fullName evidence="2">Uncharacterized protein</fullName>
    </submittedName>
</protein>
<dbReference type="AlphaFoldDB" id="A0A2P6Q2R2"/>
<evidence type="ECO:0000256" key="1">
    <source>
        <dbReference type="SAM" id="MobiDB-lite"/>
    </source>
</evidence>
<evidence type="ECO:0000313" key="2">
    <source>
        <dbReference type="EMBL" id="PRQ28477.1"/>
    </source>
</evidence>